<dbReference type="AlphaFoldDB" id="A0A2C5ZBC2"/>
<evidence type="ECO:0000259" key="2">
    <source>
        <dbReference type="Pfam" id="PF03190"/>
    </source>
</evidence>
<protein>
    <recommendedName>
        <fullName evidence="2">Spermatogenesis-associated protein 20-like TRX domain-containing protein</fullName>
    </recommendedName>
</protein>
<dbReference type="InterPro" id="IPR008928">
    <property type="entry name" value="6-hairpin_glycosidase_sf"/>
</dbReference>
<organism evidence="3 4">
    <name type="scientific">Ophiocordyceps australis</name>
    <dbReference type="NCBI Taxonomy" id="1399860"/>
    <lineage>
        <taxon>Eukaryota</taxon>
        <taxon>Fungi</taxon>
        <taxon>Dikarya</taxon>
        <taxon>Ascomycota</taxon>
        <taxon>Pezizomycotina</taxon>
        <taxon>Sordariomycetes</taxon>
        <taxon>Hypocreomycetidae</taxon>
        <taxon>Hypocreales</taxon>
        <taxon>Ophiocordycipitaceae</taxon>
        <taxon>Ophiocordyceps</taxon>
    </lineage>
</organism>
<dbReference type="Proteomes" id="UP000224854">
    <property type="component" value="Unassembled WGS sequence"/>
</dbReference>
<dbReference type="CDD" id="cd02955">
    <property type="entry name" value="SSP411"/>
    <property type="match status" value="1"/>
</dbReference>
<dbReference type="InterPro" id="IPR036249">
    <property type="entry name" value="Thioredoxin-like_sf"/>
</dbReference>
<dbReference type="Gene3D" id="3.40.30.10">
    <property type="entry name" value="Glutaredoxin"/>
    <property type="match status" value="1"/>
</dbReference>
<name>A0A2C5ZBC2_9HYPO</name>
<dbReference type="PANTHER" id="PTHR42899">
    <property type="entry name" value="SPERMATOGENESIS-ASSOCIATED PROTEIN 20"/>
    <property type="match status" value="1"/>
</dbReference>
<sequence length="702" mass="77390">MAASYARPSMAMNRAASSKSPFVQGLASGPVKWQLLDSLSVDEAKRQNKLIFLHIGFKSCHFCRLMARESFAHGECAAILNDSFVPVVVDREQRPDIDAIYMNYIQAVNKVGGWPLNLFLTPQLEPVFGGTYWPGPRPSSSHLTVHHHDDDTPDFLTILRKLRTTWIQQQPRCRLEASEIVAQLREFAAEGTLGARGLGTQQSWDLARGRAPPQPDASTRSESLVAPSELDLDQLEEAYMHIAGSFDPVCGGFGLAPKFLTPPKLAFMLQLDRWPAAVQDVVGHTECKQATDMVLFTLRKIRDGALHDHIGGTGFSRCSITADWTVPNFEKLVVDNALLLGLFVDAWKIKGGQPQSEFYHVVLELASYLTSAPILLPHGGLASSEAADSYHSHGDKDMRQGACYLWTRPEFESVFVHGDESIGHVAAAHWNIVDNGNLDELHKRNRDFAHQNVPYVSKTPHELARQFSLSVATVERYVATAKQKLRGRRQVDRVRPEIDDKVVAGYNGLVISALARTAAALRPVSPEMAQTCLATAKSAASFIKSSLWDADAHVLYRIWRDGRETEGFADDYAYVIQGLLHLNRVSADESLVALAHALQETQIQLFHDHAAGAFFSTPADAPHVVLRLKDGIDTALPATNAVSAQNLFWLAALLQNDADTSAHYDALARTTVDAFEAEILQHPWLFPGLLGGIVIARLGLQQ</sequence>
<comment type="caution">
    <text evidence="3">The sequence shown here is derived from an EMBL/GenBank/DDBJ whole genome shotgun (WGS) entry which is preliminary data.</text>
</comment>
<dbReference type="SUPFAM" id="SSF52833">
    <property type="entry name" value="Thioredoxin-like"/>
    <property type="match status" value="1"/>
</dbReference>
<dbReference type="InterPro" id="IPR004879">
    <property type="entry name" value="Ssp411-like_TRX"/>
</dbReference>
<gene>
    <name evidence="3" type="ORF">CDD82_3888</name>
</gene>
<feature type="region of interest" description="Disordered" evidence="1">
    <location>
        <begin position="206"/>
        <end position="225"/>
    </location>
</feature>
<feature type="domain" description="Spermatogenesis-associated protein 20-like TRX" evidence="2">
    <location>
        <begin position="13"/>
        <end position="184"/>
    </location>
</feature>
<dbReference type="PIRSF" id="PIRSF006402">
    <property type="entry name" value="UCP006402_thioredoxin"/>
    <property type="match status" value="1"/>
</dbReference>
<proteinExistence type="predicted"/>
<evidence type="ECO:0000313" key="4">
    <source>
        <dbReference type="Proteomes" id="UP000224854"/>
    </source>
</evidence>
<dbReference type="GO" id="GO:0005975">
    <property type="term" value="P:carbohydrate metabolic process"/>
    <property type="evidence" value="ECO:0007669"/>
    <property type="project" value="InterPro"/>
</dbReference>
<reference evidence="3 4" key="1">
    <citation type="submission" date="2017-06" db="EMBL/GenBank/DDBJ databases">
        <title>Ant-infecting Ophiocordyceps genomes reveal a high diversity of potential behavioral manipulation genes and a possible major role for enterotoxins.</title>
        <authorList>
            <person name="De Bekker C."/>
            <person name="Evans H.C."/>
            <person name="Brachmann A."/>
            <person name="Hughes D.P."/>
        </authorList>
    </citation>
    <scope>NUCLEOTIDE SEQUENCE [LARGE SCALE GENOMIC DNA]</scope>
    <source>
        <strain evidence="3 4">1348a</strain>
    </source>
</reference>
<keyword evidence="4" id="KW-1185">Reference proteome</keyword>
<dbReference type="InterPro" id="IPR024705">
    <property type="entry name" value="Ssp411"/>
</dbReference>
<dbReference type="PANTHER" id="PTHR42899:SF1">
    <property type="entry name" value="SPERMATOGENESIS-ASSOCIATED PROTEIN 20"/>
    <property type="match status" value="1"/>
</dbReference>
<dbReference type="SUPFAM" id="SSF48208">
    <property type="entry name" value="Six-hairpin glycosidases"/>
    <property type="match status" value="1"/>
</dbReference>
<evidence type="ECO:0000313" key="3">
    <source>
        <dbReference type="EMBL" id="PHH76704.1"/>
    </source>
</evidence>
<evidence type="ECO:0000256" key="1">
    <source>
        <dbReference type="SAM" id="MobiDB-lite"/>
    </source>
</evidence>
<accession>A0A2C5ZBC2</accession>
<dbReference type="OrthoDB" id="1923667at2759"/>
<dbReference type="EMBL" id="NJEU01000304">
    <property type="protein sequence ID" value="PHH76704.1"/>
    <property type="molecule type" value="Genomic_DNA"/>
</dbReference>
<dbReference type="Pfam" id="PF03190">
    <property type="entry name" value="Thioredox_DsbH"/>
    <property type="match status" value="1"/>
</dbReference>